<dbReference type="Proteomes" id="UP000013827">
    <property type="component" value="Unassembled WGS sequence"/>
</dbReference>
<feature type="transmembrane region" description="Helical" evidence="2">
    <location>
        <begin position="269"/>
        <end position="291"/>
    </location>
</feature>
<dbReference type="EnsemblProtists" id="EOD23881">
    <property type="protein sequence ID" value="EOD23881"/>
    <property type="gene ID" value="EMIHUDRAFT_315498"/>
</dbReference>
<dbReference type="GeneID" id="17269425"/>
<accession>A0A0D3JK46</accession>
<evidence type="ECO:0000313" key="4">
    <source>
        <dbReference type="Proteomes" id="UP000013827"/>
    </source>
</evidence>
<reference evidence="4" key="1">
    <citation type="journal article" date="2013" name="Nature">
        <title>Pan genome of the phytoplankton Emiliania underpins its global distribution.</title>
        <authorList>
            <person name="Read B.A."/>
            <person name="Kegel J."/>
            <person name="Klute M.J."/>
            <person name="Kuo A."/>
            <person name="Lefebvre S.C."/>
            <person name="Maumus F."/>
            <person name="Mayer C."/>
            <person name="Miller J."/>
            <person name="Monier A."/>
            <person name="Salamov A."/>
            <person name="Young J."/>
            <person name="Aguilar M."/>
            <person name="Claverie J.M."/>
            <person name="Frickenhaus S."/>
            <person name="Gonzalez K."/>
            <person name="Herman E.K."/>
            <person name="Lin Y.C."/>
            <person name="Napier J."/>
            <person name="Ogata H."/>
            <person name="Sarno A.F."/>
            <person name="Shmutz J."/>
            <person name="Schroeder D."/>
            <person name="de Vargas C."/>
            <person name="Verret F."/>
            <person name="von Dassow P."/>
            <person name="Valentin K."/>
            <person name="Van de Peer Y."/>
            <person name="Wheeler G."/>
            <person name="Dacks J.B."/>
            <person name="Delwiche C.F."/>
            <person name="Dyhrman S.T."/>
            <person name="Glockner G."/>
            <person name="John U."/>
            <person name="Richards T."/>
            <person name="Worden A.Z."/>
            <person name="Zhang X."/>
            <person name="Grigoriev I.V."/>
            <person name="Allen A.E."/>
            <person name="Bidle K."/>
            <person name="Borodovsky M."/>
            <person name="Bowler C."/>
            <person name="Brownlee C."/>
            <person name="Cock J.M."/>
            <person name="Elias M."/>
            <person name="Gladyshev V.N."/>
            <person name="Groth M."/>
            <person name="Guda C."/>
            <person name="Hadaegh A."/>
            <person name="Iglesias-Rodriguez M.D."/>
            <person name="Jenkins J."/>
            <person name="Jones B.M."/>
            <person name="Lawson T."/>
            <person name="Leese F."/>
            <person name="Lindquist E."/>
            <person name="Lobanov A."/>
            <person name="Lomsadze A."/>
            <person name="Malik S.B."/>
            <person name="Marsh M.E."/>
            <person name="Mackinder L."/>
            <person name="Mock T."/>
            <person name="Mueller-Roeber B."/>
            <person name="Pagarete A."/>
            <person name="Parker M."/>
            <person name="Probert I."/>
            <person name="Quesneville H."/>
            <person name="Raines C."/>
            <person name="Rensing S.A."/>
            <person name="Riano-Pachon D.M."/>
            <person name="Richier S."/>
            <person name="Rokitta S."/>
            <person name="Shiraiwa Y."/>
            <person name="Soanes D.M."/>
            <person name="van der Giezen M."/>
            <person name="Wahlund T.M."/>
            <person name="Williams B."/>
            <person name="Wilson W."/>
            <person name="Wolfe G."/>
            <person name="Wurch L.L."/>
        </authorList>
    </citation>
    <scope>NUCLEOTIDE SEQUENCE</scope>
</reference>
<dbReference type="AlphaFoldDB" id="A0A0D3JK46"/>
<keyword evidence="2" id="KW-0472">Membrane</keyword>
<name>A0A0D3JK46_EMIH1</name>
<organism evidence="3 4">
    <name type="scientific">Emiliania huxleyi (strain CCMP1516)</name>
    <dbReference type="NCBI Taxonomy" id="280463"/>
    <lineage>
        <taxon>Eukaryota</taxon>
        <taxon>Haptista</taxon>
        <taxon>Haptophyta</taxon>
        <taxon>Prymnesiophyceae</taxon>
        <taxon>Isochrysidales</taxon>
        <taxon>Noelaerhabdaceae</taxon>
        <taxon>Emiliania</taxon>
    </lineage>
</organism>
<evidence type="ECO:0000256" key="1">
    <source>
        <dbReference type="SAM" id="MobiDB-lite"/>
    </source>
</evidence>
<dbReference type="HOGENOM" id="CLU_673422_0_0_1"/>
<keyword evidence="4" id="KW-1185">Reference proteome</keyword>
<reference evidence="3" key="2">
    <citation type="submission" date="2024-10" db="UniProtKB">
        <authorList>
            <consortium name="EnsemblProtists"/>
        </authorList>
    </citation>
    <scope>IDENTIFICATION</scope>
</reference>
<evidence type="ECO:0000256" key="2">
    <source>
        <dbReference type="SAM" id="Phobius"/>
    </source>
</evidence>
<proteinExistence type="predicted"/>
<keyword evidence="2" id="KW-1133">Transmembrane helix</keyword>
<evidence type="ECO:0000313" key="3">
    <source>
        <dbReference type="EnsemblProtists" id="EOD23881"/>
    </source>
</evidence>
<dbReference type="KEGG" id="ehx:EMIHUDRAFT_315498"/>
<feature type="transmembrane region" description="Helical" evidence="2">
    <location>
        <begin position="351"/>
        <end position="369"/>
    </location>
</feature>
<feature type="region of interest" description="Disordered" evidence="1">
    <location>
        <begin position="1"/>
        <end position="71"/>
    </location>
</feature>
<keyword evidence="2" id="KW-0812">Transmembrane</keyword>
<sequence length="409" mass="45781">MRHADSEPPPPPPPISLPPIAPPSVSLPPSGYALGTISESGALHRSESRGARSFHSCDSLSSGRRARRPSFSNLSEARSSFRLGAADLGADVSDMLKTARTDLQHLPGVLKKHQRQFYFMRSDCQPVHGLRDWTQDEWRCWLARFPRLGDDLARGLLRWREGEAEDVGPEACAIAIKIKMNQSLTYSDWHLISVFQNRALNAGFGDGDGAIHYFESDLLSNYIFDREPGTWPIGVEERILQDRHRFAINHSGVHRIEHRQSKAEHARSLLTFTVYFVLALVALVVVIYLLALMVGQSELWVINATVQDFSDGNDPSTEIVERTKSRGEVASLLATSMLDKFGLIDPSSSTVFIGMFLGGTWGFVLDQIFGSDEGYREYLWSPQDGMKYAMGVLVSERYGRYLVTILFDM</sequence>
<dbReference type="PaxDb" id="2903-EOD23881"/>
<dbReference type="RefSeq" id="XP_005776310.1">
    <property type="nucleotide sequence ID" value="XM_005776253.1"/>
</dbReference>
<protein>
    <submittedName>
        <fullName evidence="3">Uncharacterized protein</fullName>
    </submittedName>
</protein>
<feature type="compositionally biased region" description="Pro residues" evidence="1">
    <location>
        <begin position="7"/>
        <end position="26"/>
    </location>
</feature>